<feature type="transmembrane region" description="Helical" evidence="18">
    <location>
        <begin position="268"/>
        <end position="289"/>
    </location>
</feature>
<geneLocation type="mitochondrion" evidence="20"/>
<keyword evidence="8 18" id="KW-0812">Transmembrane</keyword>
<dbReference type="PANTHER" id="PTHR46552">
    <property type="entry name" value="NADH-UBIQUINONE OXIDOREDUCTASE CHAIN 2"/>
    <property type="match status" value="1"/>
</dbReference>
<keyword evidence="7 18" id="KW-0679">Respiratory chain</keyword>
<feature type="transmembrane region" description="Helical" evidence="18">
    <location>
        <begin position="137"/>
        <end position="162"/>
    </location>
</feature>
<dbReference type="EMBL" id="MT898420">
    <property type="protein sequence ID" value="QOE55889.1"/>
    <property type="molecule type" value="Genomic_DNA"/>
</dbReference>
<dbReference type="InterPro" id="IPR050175">
    <property type="entry name" value="Complex_I_Subunit_2"/>
</dbReference>
<accession>A0A7L8HYX6</accession>
<gene>
    <name evidence="20" type="primary">ND2</name>
</gene>
<dbReference type="GO" id="GO:0006120">
    <property type="term" value="P:mitochondrial electron transport, NADH to ubiquinone"/>
    <property type="evidence" value="ECO:0007669"/>
    <property type="project" value="InterPro"/>
</dbReference>
<dbReference type="Pfam" id="PF00361">
    <property type="entry name" value="Proton_antipo_M"/>
    <property type="match status" value="1"/>
</dbReference>
<evidence type="ECO:0000256" key="12">
    <source>
        <dbReference type="ARBA" id="ARBA00022989"/>
    </source>
</evidence>
<evidence type="ECO:0000256" key="15">
    <source>
        <dbReference type="ARBA" id="ARBA00023128"/>
    </source>
</evidence>
<evidence type="ECO:0000256" key="4">
    <source>
        <dbReference type="ARBA" id="ARBA00012944"/>
    </source>
</evidence>
<evidence type="ECO:0000256" key="2">
    <source>
        <dbReference type="ARBA" id="ARBA00004448"/>
    </source>
</evidence>
<dbReference type="RefSeq" id="YP_009945367.1">
    <property type="nucleotide sequence ID" value="NC_051495.1"/>
</dbReference>
<keyword evidence="15 18" id="KW-0496">Mitochondrion</keyword>
<comment type="function">
    <text evidence="1">Core subunit of the mitochondrial membrane respiratory chain NADH dehydrogenase (Complex I) that is believed to belong to the minimal assembly required for catalysis. Complex I functions in the transfer of electrons from NADH to the respiratory chain. The immediate electron acceptor for the enzyme is believed to be ubiquinone.</text>
</comment>
<dbReference type="CTD" id="4536"/>
<evidence type="ECO:0000256" key="8">
    <source>
        <dbReference type="ARBA" id="ARBA00022692"/>
    </source>
</evidence>
<keyword evidence="9 18" id="KW-0999">Mitochondrion inner membrane</keyword>
<keyword evidence="11 18" id="KW-0249">Electron transport</keyword>
<evidence type="ECO:0000256" key="18">
    <source>
        <dbReference type="RuleBase" id="RU003403"/>
    </source>
</evidence>
<comment type="subcellular location">
    <subcellularLocation>
        <location evidence="2 18">Mitochondrion inner membrane</location>
        <topology evidence="2 18">Multi-pass membrane protein</topology>
    </subcellularLocation>
</comment>
<feature type="transmembrane region" description="Helical" evidence="18">
    <location>
        <begin position="194"/>
        <end position="216"/>
    </location>
</feature>
<dbReference type="GO" id="GO:0005743">
    <property type="term" value="C:mitochondrial inner membrane"/>
    <property type="evidence" value="ECO:0007669"/>
    <property type="project" value="UniProtKB-SubCell"/>
</dbReference>
<evidence type="ECO:0000256" key="13">
    <source>
        <dbReference type="ARBA" id="ARBA00023027"/>
    </source>
</evidence>
<evidence type="ECO:0000256" key="6">
    <source>
        <dbReference type="ARBA" id="ARBA00022448"/>
    </source>
</evidence>
<dbReference type="EC" id="7.1.1.2" evidence="4 18"/>
<dbReference type="PANTHER" id="PTHR46552:SF1">
    <property type="entry name" value="NADH-UBIQUINONE OXIDOREDUCTASE CHAIN 2"/>
    <property type="match status" value="1"/>
</dbReference>
<keyword evidence="10 18" id="KW-1278">Translocase</keyword>
<comment type="catalytic activity">
    <reaction evidence="17 18">
        <text>a ubiquinone + NADH + 5 H(+)(in) = a ubiquinol + NAD(+) + 4 H(+)(out)</text>
        <dbReference type="Rhea" id="RHEA:29091"/>
        <dbReference type="Rhea" id="RHEA-COMP:9565"/>
        <dbReference type="Rhea" id="RHEA-COMP:9566"/>
        <dbReference type="ChEBI" id="CHEBI:15378"/>
        <dbReference type="ChEBI" id="CHEBI:16389"/>
        <dbReference type="ChEBI" id="CHEBI:17976"/>
        <dbReference type="ChEBI" id="CHEBI:57540"/>
        <dbReference type="ChEBI" id="CHEBI:57945"/>
        <dbReference type="EC" id="7.1.1.2"/>
    </reaction>
</comment>
<dbReference type="PRINTS" id="PR01436">
    <property type="entry name" value="NADHDHGNASE2"/>
</dbReference>
<evidence type="ECO:0000256" key="7">
    <source>
        <dbReference type="ARBA" id="ARBA00022660"/>
    </source>
</evidence>
<name>A0A7L8HYX6_9MYRI</name>
<feature type="transmembrane region" description="Helical" evidence="18">
    <location>
        <begin position="109"/>
        <end position="131"/>
    </location>
</feature>
<reference evidence="20" key="1">
    <citation type="submission" date="2020-08" db="EMBL/GenBank/DDBJ databases">
        <title>The complete mitochondrial genome of the millipede Epanerchodus koreanus #Verhoeff, 1937 collected in limestone cave of Korea (Polydesmidae: Polydesmida).</title>
        <authorList>
            <person name="Joo S."/>
            <person name="Lee J."/>
            <person name="Lee D.-Y."/>
            <person name="Xi H."/>
            <person name="Park J."/>
        </authorList>
    </citation>
    <scope>NUCLEOTIDE SEQUENCE</scope>
</reference>
<feature type="transmembrane region" description="Helical" evidence="18">
    <location>
        <begin position="12"/>
        <end position="43"/>
    </location>
</feature>
<dbReference type="InterPro" id="IPR003917">
    <property type="entry name" value="NADH_UbQ_OxRdtase_chain2"/>
</dbReference>
<keyword evidence="6" id="KW-0813">Transport</keyword>
<proteinExistence type="inferred from homology"/>
<keyword evidence="14 18" id="KW-0830">Ubiquinone</keyword>
<organism evidence="20">
    <name type="scientific">Epanerchodus koreanus</name>
    <dbReference type="NCBI Taxonomy" id="2678661"/>
    <lineage>
        <taxon>Eukaryota</taxon>
        <taxon>Metazoa</taxon>
        <taxon>Ecdysozoa</taxon>
        <taxon>Arthropoda</taxon>
        <taxon>Myriapoda</taxon>
        <taxon>Diplopoda</taxon>
        <taxon>Helminthomorpha</taxon>
        <taxon>Polydesmida</taxon>
        <taxon>Polydesmidae</taxon>
        <taxon>Epanerchodus</taxon>
    </lineage>
</organism>
<evidence type="ECO:0000256" key="1">
    <source>
        <dbReference type="ARBA" id="ARBA00003257"/>
    </source>
</evidence>
<sequence length="335" mass="39226">MWVFFEILYGFMIFYGSLLVICSSSWFVIWFGFELNMVSFIVFFGSKNKVSLESLFKYFFVQVIGSVFMLFFCVLFSLSGISDFLMGEYYLMDNIMFLVMVWKLGGGPFFFWMPAVVEGLSWFGNFVLMTWQKIAPLWIIGLMSFNQMLVVLIGFYSVLIGCFGGLNQLLMSSIFVYSSISHMGWMFFMSSISFYVMILYYIFYVILSGSLILFFLNSEKVHVNQLYLMKVDLMLMVIFFMGLFSLGGLPPLLGVYPKWLGLLLLLDFGYVFFCFFLLLLGVISLYYYLRLGYGWILFMNYSCDWVVGFNKFSLMNLILINFSCFFMFYFSLVFV</sequence>
<evidence type="ECO:0000256" key="17">
    <source>
        <dbReference type="ARBA" id="ARBA00049551"/>
    </source>
</evidence>
<evidence type="ECO:0000256" key="5">
    <source>
        <dbReference type="ARBA" id="ARBA00021008"/>
    </source>
</evidence>
<dbReference type="AlphaFoldDB" id="A0A7L8HYX6"/>
<feature type="transmembrane region" description="Helical" evidence="18">
    <location>
        <begin position="314"/>
        <end position="334"/>
    </location>
</feature>
<keyword evidence="12 18" id="KW-1133">Transmembrane helix</keyword>
<evidence type="ECO:0000259" key="19">
    <source>
        <dbReference type="Pfam" id="PF00361"/>
    </source>
</evidence>
<keyword evidence="13 18" id="KW-0520">NAD</keyword>
<evidence type="ECO:0000256" key="3">
    <source>
        <dbReference type="ARBA" id="ARBA00007012"/>
    </source>
</evidence>
<comment type="function">
    <text evidence="18">Core subunit of the mitochondrial membrane respiratory chain NADH dehydrogenase (Complex I) which catalyzes electron transfer from NADH through the respiratory chain, using ubiquinone as an electron acceptor. Essential for the catalytic activity and assembly of complex I.</text>
</comment>
<dbReference type="GeneID" id="60236366"/>
<protein>
    <recommendedName>
        <fullName evidence="5 18">NADH-ubiquinone oxidoreductase chain 2</fullName>
        <ecNumber evidence="4 18">7.1.1.2</ecNumber>
    </recommendedName>
</protein>
<evidence type="ECO:0000256" key="11">
    <source>
        <dbReference type="ARBA" id="ARBA00022982"/>
    </source>
</evidence>
<keyword evidence="16 18" id="KW-0472">Membrane</keyword>
<evidence type="ECO:0000313" key="20">
    <source>
        <dbReference type="EMBL" id="QOE55889.1"/>
    </source>
</evidence>
<feature type="transmembrane region" description="Helical" evidence="18">
    <location>
        <begin position="228"/>
        <end position="248"/>
    </location>
</feature>
<feature type="domain" description="NADH:quinone oxidoreductase/Mrp antiporter transmembrane" evidence="19">
    <location>
        <begin position="23"/>
        <end position="283"/>
    </location>
</feature>
<evidence type="ECO:0000256" key="16">
    <source>
        <dbReference type="ARBA" id="ARBA00023136"/>
    </source>
</evidence>
<evidence type="ECO:0000256" key="14">
    <source>
        <dbReference type="ARBA" id="ARBA00023075"/>
    </source>
</evidence>
<comment type="similarity">
    <text evidence="3 18">Belongs to the complex I subunit 2 family.</text>
</comment>
<evidence type="ECO:0000256" key="9">
    <source>
        <dbReference type="ARBA" id="ARBA00022792"/>
    </source>
</evidence>
<evidence type="ECO:0000256" key="10">
    <source>
        <dbReference type="ARBA" id="ARBA00022967"/>
    </source>
</evidence>
<dbReference type="InterPro" id="IPR001750">
    <property type="entry name" value="ND/Mrp_TM"/>
</dbReference>
<dbReference type="GO" id="GO:0008137">
    <property type="term" value="F:NADH dehydrogenase (ubiquinone) activity"/>
    <property type="evidence" value="ECO:0007669"/>
    <property type="project" value="UniProtKB-EC"/>
</dbReference>
<feature type="transmembrane region" description="Helical" evidence="18">
    <location>
        <begin position="55"/>
        <end position="78"/>
    </location>
</feature>